<name>A0AAV3JQQ0_HELPX</name>
<accession>A0AAV3JQQ0</accession>
<protein>
    <submittedName>
        <fullName evidence="2">Uncharacterized protein</fullName>
    </submittedName>
</protein>
<gene>
    <name evidence="2" type="ORF">N199_07090</name>
    <name evidence="1" type="ORF">N199_08020</name>
</gene>
<comment type="caution">
    <text evidence="2">The sequence shown here is derived from an EMBL/GenBank/DDBJ whole genome shotgun (WGS) entry which is preliminary data.</text>
</comment>
<sequence length="43" mass="5187">MLNKFVIKTLKTKYREIIQYFSMDIELFKIAKINHKSNINKAL</sequence>
<dbReference type="EMBL" id="AUSL01000024">
    <property type="protein sequence ID" value="EPZ68805.1"/>
    <property type="molecule type" value="Genomic_DNA"/>
</dbReference>
<proteinExistence type="predicted"/>
<evidence type="ECO:0000313" key="3">
    <source>
        <dbReference type="Proteomes" id="UP000015451"/>
    </source>
</evidence>
<reference evidence="2 3" key="1">
    <citation type="journal article" date="2013" name="Genome Announc.">
        <title>Multiple genome sequences of Helicobacter pylori strains of diverse disease and antibiotic resistance backgrounds from Malaysia.</title>
        <authorList>
            <person name="Rehvathy V."/>
            <person name="Tan M.H."/>
            <person name="Gunaletchumy S.P."/>
            <person name="Teh X."/>
            <person name="Wang S."/>
            <person name="Baybayan P."/>
            <person name="Singh S."/>
            <person name="Ashby M."/>
            <person name="Kaakoush N.O."/>
            <person name="Mitchell H.M."/>
            <person name="Croft L.J."/>
            <person name="Goh K.L."/>
            <person name="Loke M.F."/>
            <person name="Vadivelu J."/>
        </authorList>
    </citation>
    <scope>NUCLEOTIDE SEQUENCE [LARGE SCALE GENOMIC DNA]</scope>
    <source>
        <strain evidence="2 3">UM038</strain>
    </source>
</reference>
<dbReference type="AlphaFoldDB" id="A0AAV3JQQ0"/>
<dbReference type="Proteomes" id="UP000015451">
    <property type="component" value="Unassembled WGS sequence"/>
</dbReference>
<evidence type="ECO:0000313" key="2">
    <source>
        <dbReference type="EMBL" id="EPZ68983.1"/>
    </source>
</evidence>
<dbReference type="EMBL" id="AUSL01000018">
    <property type="protein sequence ID" value="EPZ68983.1"/>
    <property type="molecule type" value="Genomic_DNA"/>
</dbReference>
<organism evidence="2 3">
    <name type="scientific">Helicobacter pylori UM038</name>
    <dbReference type="NCBI Taxonomy" id="1352343"/>
    <lineage>
        <taxon>Bacteria</taxon>
        <taxon>Pseudomonadati</taxon>
        <taxon>Campylobacterota</taxon>
        <taxon>Epsilonproteobacteria</taxon>
        <taxon>Campylobacterales</taxon>
        <taxon>Helicobacteraceae</taxon>
        <taxon>Helicobacter</taxon>
    </lineage>
</organism>
<evidence type="ECO:0000313" key="1">
    <source>
        <dbReference type="EMBL" id="EPZ68805.1"/>
    </source>
</evidence>